<dbReference type="KEGG" id="aag:5578621"/>
<dbReference type="EMBL" id="CH477277">
    <property type="protein sequence ID" value="EAT45108.1"/>
    <property type="molecule type" value="Genomic_DNA"/>
</dbReference>
<dbReference type="GO" id="GO:0005737">
    <property type="term" value="C:cytoplasm"/>
    <property type="evidence" value="ECO:0007669"/>
    <property type="project" value="TreeGrafter"/>
</dbReference>
<organism evidence="11 12">
    <name type="scientific">Aedes aegypti</name>
    <name type="common">Yellowfever mosquito</name>
    <name type="synonym">Culex aegypti</name>
    <dbReference type="NCBI Taxonomy" id="7159"/>
    <lineage>
        <taxon>Eukaryota</taxon>
        <taxon>Metazoa</taxon>
        <taxon>Ecdysozoa</taxon>
        <taxon>Arthropoda</taxon>
        <taxon>Hexapoda</taxon>
        <taxon>Insecta</taxon>
        <taxon>Pterygota</taxon>
        <taxon>Neoptera</taxon>
        <taxon>Endopterygota</taxon>
        <taxon>Diptera</taxon>
        <taxon>Nematocera</taxon>
        <taxon>Culicoidea</taxon>
        <taxon>Culicidae</taxon>
        <taxon>Culicinae</taxon>
        <taxon>Aedini</taxon>
        <taxon>Aedes</taxon>
        <taxon>Stegomyia</taxon>
    </lineage>
</organism>
<reference evidence="11" key="2">
    <citation type="journal article" date="2007" name="Science">
        <title>Genome sequence of Aedes aegypti, a major arbovirus vector.</title>
        <authorList>
            <person name="Nene V."/>
            <person name="Wortman J.R."/>
            <person name="Lawson D."/>
            <person name="Haas B."/>
            <person name="Kodira C."/>
            <person name="Tu Z.J."/>
            <person name="Loftus B."/>
            <person name="Xi Z."/>
            <person name="Megy K."/>
            <person name="Grabherr M."/>
            <person name="Ren Q."/>
            <person name="Zdobnov E.M."/>
            <person name="Lobo N.F."/>
            <person name="Campbell K.S."/>
            <person name="Brown S.E."/>
            <person name="Bonaldo M.F."/>
            <person name="Zhu J."/>
            <person name="Sinkins S.P."/>
            <person name="Hogenkamp D.G."/>
            <person name="Amedeo P."/>
            <person name="Arensburger P."/>
            <person name="Atkinson P.W."/>
            <person name="Bidwell S."/>
            <person name="Biedler J."/>
            <person name="Birney E."/>
            <person name="Bruggner R.V."/>
            <person name="Costas J."/>
            <person name="Coy M.R."/>
            <person name="Crabtree J."/>
            <person name="Crawford M."/>
            <person name="Debruyn B."/>
            <person name="Decaprio D."/>
            <person name="Eiglmeier K."/>
            <person name="Eisenstadt E."/>
            <person name="El-Dorry H."/>
            <person name="Gelbart W.M."/>
            <person name="Gomes S.L."/>
            <person name="Hammond M."/>
            <person name="Hannick L.I."/>
            <person name="Hogan J.R."/>
            <person name="Holmes M.H."/>
            <person name="Jaffe D."/>
            <person name="Johnston J.S."/>
            <person name="Kennedy R.C."/>
            <person name="Koo H."/>
            <person name="Kravitz S."/>
            <person name="Kriventseva E.V."/>
            <person name="Kulp D."/>
            <person name="Labutti K."/>
            <person name="Lee E."/>
            <person name="Li S."/>
            <person name="Lovin D.D."/>
            <person name="Mao C."/>
            <person name="Mauceli E."/>
            <person name="Menck C.F."/>
            <person name="Miller J.R."/>
            <person name="Montgomery P."/>
            <person name="Mori A."/>
            <person name="Nascimento A.L."/>
            <person name="Naveira H.F."/>
            <person name="Nusbaum C."/>
            <person name="O'leary S."/>
            <person name="Orvis J."/>
            <person name="Pertea M."/>
            <person name="Quesneville H."/>
            <person name="Reidenbach K.R."/>
            <person name="Rogers Y.H."/>
            <person name="Roth C.W."/>
            <person name="Schneider J.R."/>
            <person name="Schatz M."/>
            <person name="Shumway M."/>
            <person name="Stanke M."/>
            <person name="Stinson E.O."/>
            <person name="Tubio J.M."/>
            <person name="Vanzee J.P."/>
            <person name="Verjovski-Almeida S."/>
            <person name="Werner D."/>
            <person name="White O."/>
            <person name="Wyder S."/>
            <person name="Zeng Q."/>
            <person name="Zhao Q."/>
            <person name="Zhao Y."/>
            <person name="Hill C.A."/>
            <person name="Raikhel A.S."/>
            <person name="Soares M.B."/>
            <person name="Knudson D.L."/>
            <person name="Lee N.H."/>
            <person name="Galagan J."/>
            <person name="Salzberg S.L."/>
            <person name="Paulsen I.T."/>
            <person name="Dimopoulos G."/>
            <person name="Collins F.H."/>
            <person name="Birren B."/>
            <person name="Fraser-Liggett C.M."/>
            <person name="Severson D.W."/>
        </authorList>
    </citation>
    <scope>NUCLEOTIDE SEQUENCE [LARGE SCALE GENOMIC DNA]</scope>
    <source>
        <strain evidence="11">Liverpool</strain>
    </source>
</reference>
<evidence type="ECO:0000313" key="11">
    <source>
        <dbReference type="EMBL" id="EAT45108.1"/>
    </source>
</evidence>
<dbReference type="PANTHER" id="PTHR21348">
    <property type="match status" value="1"/>
</dbReference>
<protein>
    <recommendedName>
        <fullName evidence="2">sulfiredoxin</fullName>
        <ecNumber evidence="2">1.8.98.2</ecNumber>
    </recommendedName>
</protein>
<accession>A0A1S4F5G3</accession>
<evidence type="ECO:0000313" key="12">
    <source>
        <dbReference type="Proteomes" id="UP000682892"/>
    </source>
</evidence>
<evidence type="ECO:0000256" key="8">
    <source>
        <dbReference type="ARBA" id="ARBA00023157"/>
    </source>
</evidence>
<dbReference type="AlphaFoldDB" id="A0A1S4F5G3"/>
<comment type="catalytic activity">
    <reaction evidence="9">
        <text>S-hydroxy-S-oxy-L-cysteinyl-[peroxiredoxin] + [protein]-dithiol + ATP = S-hydroxy-L-cysteinyl-[peroxiredoxin] + [protein]-disulfide + ADP + phosphate</text>
        <dbReference type="Rhea" id="RHEA:17545"/>
        <dbReference type="Rhea" id="RHEA-COMP:10593"/>
        <dbReference type="Rhea" id="RHEA-COMP:10594"/>
        <dbReference type="Rhea" id="RHEA-COMP:13681"/>
        <dbReference type="Rhea" id="RHEA-COMP:17976"/>
        <dbReference type="ChEBI" id="CHEBI:29950"/>
        <dbReference type="ChEBI" id="CHEBI:30616"/>
        <dbReference type="ChEBI" id="CHEBI:43474"/>
        <dbReference type="ChEBI" id="CHEBI:50058"/>
        <dbReference type="ChEBI" id="CHEBI:61973"/>
        <dbReference type="ChEBI" id="CHEBI:61974"/>
        <dbReference type="ChEBI" id="CHEBI:456216"/>
        <dbReference type="EC" id="1.8.98.2"/>
    </reaction>
</comment>
<dbReference type="CDD" id="cd16395">
    <property type="entry name" value="Srx"/>
    <property type="match status" value="1"/>
</dbReference>
<dbReference type="CTD" id="32768"/>
<feature type="domain" description="ParB-like N-terminal" evidence="10">
    <location>
        <begin position="51"/>
        <end position="144"/>
    </location>
</feature>
<dbReference type="Gene3D" id="3.90.1530.10">
    <property type="entry name" value="Conserved hypothetical protein from pyrococcus furiosus pfu- 392566-001, ParB domain"/>
    <property type="match status" value="1"/>
</dbReference>
<evidence type="ECO:0000256" key="5">
    <source>
        <dbReference type="ARBA" id="ARBA00022840"/>
    </source>
</evidence>
<evidence type="ECO:0000256" key="9">
    <source>
        <dbReference type="ARBA" id="ARBA00047514"/>
    </source>
</evidence>
<evidence type="ECO:0000256" key="1">
    <source>
        <dbReference type="ARBA" id="ARBA00009609"/>
    </source>
</evidence>
<keyword evidence="3" id="KW-0488">Methylation</keyword>
<comment type="similarity">
    <text evidence="1">Belongs to the sulfiredoxin family.</text>
</comment>
<dbReference type="InterPro" id="IPR016692">
    <property type="entry name" value="Sulfiredoxin"/>
</dbReference>
<keyword evidence="6" id="KW-0049">Antioxidant</keyword>
<evidence type="ECO:0000256" key="4">
    <source>
        <dbReference type="ARBA" id="ARBA00022741"/>
    </source>
</evidence>
<dbReference type="OMA" id="SQIRRPI"/>
<evidence type="ECO:0000259" key="10">
    <source>
        <dbReference type="Pfam" id="PF02195"/>
    </source>
</evidence>
<keyword evidence="7" id="KW-0560">Oxidoreductase</keyword>
<dbReference type="Proteomes" id="UP000682892">
    <property type="component" value="Unassembled WGS sequence"/>
</dbReference>
<dbReference type="GO" id="GO:0005524">
    <property type="term" value="F:ATP binding"/>
    <property type="evidence" value="ECO:0007669"/>
    <property type="project" value="UniProtKB-KW"/>
</dbReference>
<dbReference type="InterPro" id="IPR036086">
    <property type="entry name" value="ParB/Sulfiredoxin_sf"/>
</dbReference>
<gene>
    <name evidence="11" type="ORF">AaeL_AAEL003599</name>
</gene>
<dbReference type="EC" id="1.8.98.2" evidence="2"/>
<evidence type="ECO:0000256" key="6">
    <source>
        <dbReference type="ARBA" id="ARBA00022862"/>
    </source>
</evidence>
<keyword evidence="4" id="KW-0547">Nucleotide-binding</keyword>
<reference evidence="11" key="1">
    <citation type="submission" date="2005-10" db="EMBL/GenBank/DDBJ databases">
        <authorList>
            <person name="Loftus B.J."/>
            <person name="Nene V.M."/>
            <person name="Hannick L.I."/>
            <person name="Bidwell S."/>
            <person name="Haas B."/>
            <person name="Amedeo P."/>
            <person name="Orvis J."/>
            <person name="Wortman J.R."/>
            <person name="White O.R."/>
            <person name="Salzberg S."/>
            <person name="Shumway M."/>
            <person name="Koo H."/>
            <person name="Zhao Y."/>
            <person name="Holmes M."/>
            <person name="Miller J."/>
            <person name="Schatz M."/>
            <person name="Pop M."/>
            <person name="Pai G."/>
            <person name="Utterback T."/>
            <person name="Rogers Y.-H."/>
            <person name="Kravitz S."/>
            <person name="Fraser C.M."/>
        </authorList>
    </citation>
    <scope>NUCLEOTIDE SEQUENCE</scope>
    <source>
        <strain evidence="11">Liverpool</strain>
    </source>
</reference>
<dbReference type="GO" id="GO:0034599">
    <property type="term" value="P:cellular response to oxidative stress"/>
    <property type="evidence" value="ECO:0007669"/>
    <property type="project" value="TreeGrafter"/>
</dbReference>
<dbReference type="Pfam" id="PF02195">
    <property type="entry name" value="ParB_N"/>
    <property type="match status" value="1"/>
</dbReference>
<keyword evidence="8" id="KW-1015">Disulfide bond</keyword>
<sequence length="151" mass="16727">MMKRATSLSPVNPILKKSRLDFGATFSTTPQVFANDVRSEMNSVHTANIAEVHEMPMAVINRPIPPVLDDAKVHSLMSSIQDPTQLATVPPIDVLWIEGSEGGNYYYSFGGCHRFEAYKRLGRPTIMAKLIKSSLSDLQHYLGASCPKHLK</sequence>
<dbReference type="InterPro" id="IPR003115">
    <property type="entry name" value="ParB_N"/>
</dbReference>
<evidence type="ECO:0000256" key="3">
    <source>
        <dbReference type="ARBA" id="ARBA00022481"/>
    </source>
</evidence>
<reference evidence="11" key="3">
    <citation type="submission" date="2012-09" db="EMBL/GenBank/DDBJ databases">
        <authorList>
            <consortium name="VectorBase"/>
        </authorList>
    </citation>
    <scope>NUCLEOTIDE SEQUENCE</scope>
    <source>
        <strain evidence="11">Liverpool</strain>
    </source>
</reference>
<proteinExistence type="inferred from homology"/>
<keyword evidence="5" id="KW-0067">ATP-binding</keyword>
<evidence type="ECO:0000256" key="7">
    <source>
        <dbReference type="ARBA" id="ARBA00023002"/>
    </source>
</evidence>
<evidence type="ECO:0000256" key="2">
    <source>
        <dbReference type="ARBA" id="ARBA00013055"/>
    </source>
</evidence>
<name>A0A1S4F5G3_AEDAE</name>
<dbReference type="GO" id="GO:0032542">
    <property type="term" value="F:sulfiredoxin activity"/>
    <property type="evidence" value="ECO:0007669"/>
    <property type="project" value="UniProtKB-EC"/>
</dbReference>
<dbReference type="SUPFAM" id="SSF110849">
    <property type="entry name" value="ParB/Sulfiredoxin"/>
    <property type="match status" value="1"/>
</dbReference>
<dbReference type="PANTHER" id="PTHR21348:SF2">
    <property type="entry name" value="SULFIREDOXIN-1"/>
    <property type="match status" value="1"/>
</dbReference>
<dbReference type="HOGENOM" id="CLU_124532_1_0_1"/>
<dbReference type="OrthoDB" id="10023328at2759"/>
<dbReference type="FunFam" id="3.90.1530.10:FF:000001">
    <property type="entry name" value="Sulfiredoxin"/>
    <property type="match status" value="1"/>
</dbReference>